<reference evidence="1 2" key="1">
    <citation type="submission" date="2018-03" db="EMBL/GenBank/DDBJ databases">
        <title>Brevisbacillus phylogenomics.</title>
        <authorList>
            <person name="Dunlap C."/>
        </authorList>
    </citation>
    <scope>NUCLEOTIDE SEQUENCE [LARGE SCALE GENOMIC DNA]</scope>
    <source>
        <strain evidence="1 2">NRRL B-41110</strain>
    </source>
</reference>
<evidence type="ECO:0000313" key="1">
    <source>
        <dbReference type="EMBL" id="PSK10383.1"/>
    </source>
</evidence>
<protein>
    <submittedName>
        <fullName evidence="1">Cyclic lactone autoinducer peptide</fullName>
    </submittedName>
</protein>
<dbReference type="Proteomes" id="UP000241645">
    <property type="component" value="Unassembled WGS sequence"/>
</dbReference>
<gene>
    <name evidence="1" type="ORF">C7R92_13160</name>
</gene>
<organism evidence="1 2">
    <name type="scientific">Brevibacillus porteri</name>
    <dbReference type="NCBI Taxonomy" id="2126350"/>
    <lineage>
        <taxon>Bacteria</taxon>
        <taxon>Bacillati</taxon>
        <taxon>Bacillota</taxon>
        <taxon>Bacilli</taxon>
        <taxon>Bacillales</taxon>
        <taxon>Paenibacillaceae</taxon>
        <taxon>Brevibacillus</taxon>
    </lineage>
</organism>
<name>A0ABX5FSK1_9BACL</name>
<sequence length="36" mass="4061">MASSSFLSLIATMQVNVASAWFVHQPEVPEELRKKK</sequence>
<proteinExistence type="predicted"/>
<dbReference type="InterPro" id="IPR009229">
    <property type="entry name" value="AgrD"/>
</dbReference>
<comment type="caution">
    <text evidence="1">The sequence shown here is derived from an EMBL/GenBank/DDBJ whole genome shotgun (WGS) entry which is preliminary data.</text>
</comment>
<keyword evidence="2" id="KW-1185">Reference proteome</keyword>
<dbReference type="NCBIfam" id="TIGR04223">
    <property type="entry name" value="quorum_AgrD"/>
    <property type="match status" value="1"/>
</dbReference>
<accession>A0ABX5FSK1</accession>
<dbReference type="EMBL" id="PXZO01000021">
    <property type="protein sequence ID" value="PSK10383.1"/>
    <property type="molecule type" value="Genomic_DNA"/>
</dbReference>
<evidence type="ECO:0000313" key="2">
    <source>
        <dbReference type="Proteomes" id="UP000241645"/>
    </source>
</evidence>